<organism evidence="1">
    <name type="scientific">Arundo donax</name>
    <name type="common">Giant reed</name>
    <name type="synonym">Donax arundinaceus</name>
    <dbReference type="NCBI Taxonomy" id="35708"/>
    <lineage>
        <taxon>Eukaryota</taxon>
        <taxon>Viridiplantae</taxon>
        <taxon>Streptophyta</taxon>
        <taxon>Embryophyta</taxon>
        <taxon>Tracheophyta</taxon>
        <taxon>Spermatophyta</taxon>
        <taxon>Magnoliopsida</taxon>
        <taxon>Liliopsida</taxon>
        <taxon>Poales</taxon>
        <taxon>Poaceae</taxon>
        <taxon>PACMAD clade</taxon>
        <taxon>Arundinoideae</taxon>
        <taxon>Arundineae</taxon>
        <taxon>Arundo</taxon>
    </lineage>
</organism>
<proteinExistence type="predicted"/>
<protein>
    <submittedName>
        <fullName evidence="1">Uncharacterized protein</fullName>
    </submittedName>
</protein>
<dbReference type="AlphaFoldDB" id="A0A0A9E9Y6"/>
<accession>A0A0A9E9Y6</accession>
<reference evidence="1" key="1">
    <citation type="submission" date="2014-09" db="EMBL/GenBank/DDBJ databases">
        <authorList>
            <person name="Magalhaes I.L.F."/>
            <person name="Oliveira U."/>
            <person name="Santos F.R."/>
            <person name="Vidigal T.H.D.A."/>
            <person name="Brescovit A.D."/>
            <person name="Santos A.J."/>
        </authorList>
    </citation>
    <scope>NUCLEOTIDE SEQUENCE</scope>
    <source>
        <tissue evidence="1">Shoot tissue taken approximately 20 cm above the soil surface</tissue>
    </source>
</reference>
<evidence type="ECO:0000313" key="1">
    <source>
        <dbReference type="EMBL" id="JAD92797.1"/>
    </source>
</evidence>
<name>A0A0A9E9Y6_ARUDO</name>
<sequence length="55" mass="5998">MHICCLSTGAIRRAFTLLGILCCWLVSEMGSTRKLSRPSFRCLGTVVSNSLMSSC</sequence>
<dbReference type="EMBL" id="GBRH01205098">
    <property type="protein sequence ID" value="JAD92797.1"/>
    <property type="molecule type" value="Transcribed_RNA"/>
</dbReference>
<reference evidence="1" key="2">
    <citation type="journal article" date="2015" name="Data Brief">
        <title>Shoot transcriptome of the giant reed, Arundo donax.</title>
        <authorList>
            <person name="Barrero R.A."/>
            <person name="Guerrero F.D."/>
            <person name="Moolhuijzen P."/>
            <person name="Goolsby J.A."/>
            <person name="Tidwell J."/>
            <person name="Bellgard S.E."/>
            <person name="Bellgard M.I."/>
        </authorList>
    </citation>
    <scope>NUCLEOTIDE SEQUENCE</scope>
    <source>
        <tissue evidence="1">Shoot tissue taken approximately 20 cm above the soil surface</tissue>
    </source>
</reference>